<accession>A0AAE0GI79</accession>
<protein>
    <recommendedName>
        <fullName evidence="6">Prolyl 4-hydroxylase alpha subunit domain-containing protein</fullName>
    </recommendedName>
</protein>
<keyword evidence="2" id="KW-0408">Iron</keyword>
<dbReference type="PANTHER" id="PTHR10869">
    <property type="entry name" value="PROLYL 4-HYDROXYLASE ALPHA SUBUNIT"/>
    <property type="match status" value="1"/>
</dbReference>
<dbReference type="AlphaFoldDB" id="A0AAE0GI79"/>
<keyword evidence="5" id="KW-1185">Reference proteome</keyword>
<dbReference type="InterPro" id="IPR045054">
    <property type="entry name" value="P4HA-like"/>
</dbReference>
<dbReference type="GO" id="GO:0046872">
    <property type="term" value="F:metal ion binding"/>
    <property type="evidence" value="ECO:0007669"/>
    <property type="project" value="UniProtKB-KW"/>
</dbReference>
<evidence type="ECO:0000256" key="2">
    <source>
        <dbReference type="ARBA" id="ARBA00023004"/>
    </source>
</evidence>
<dbReference type="Gene3D" id="2.60.120.620">
    <property type="entry name" value="q2cbj1_9rhob like domain"/>
    <property type="match status" value="1"/>
</dbReference>
<organism evidence="4 5">
    <name type="scientific">Cymbomonas tetramitiformis</name>
    <dbReference type="NCBI Taxonomy" id="36881"/>
    <lineage>
        <taxon>Eukaryota</taxon>
        <taxon>Viridiplantae</taxon>
        <taxon>Chlorophyta</taxon>
        <taxon>Pyramimonadophyceae</taxon>
        <taxon>Pyramimonadales</taxon>
        <taxon>Pyramimonadaceae</taxon>
        <taxon>Cymbomonas</taxon>
    </lineage>
</organism>
<sequence>MDQVLRKPCDLDSVPPAKKMRMEDNVNKVPLQLQKLCSKPKTLLYSDFLTDQECDHLLGIAEHRNEWTLSDLTPEYSSTFLRPLDRFFDPVVRNIEERIAVITKIPCHNLEDPVKISKYTPLLPAKSARGNAPLLNLHHDRNPSRPERVVTVIIYLTDVEAGGHTFFPCTMPHPESLDTIEGYTPHDHKGVKSLRPQQEPIDKAASPESKRGVAREEPIASGTSQILRKDAIEVEASPEMQHNNVAGEELADMLEKLYKNDTVLLPSSLDEGAAVPGETVVLHSVEGQCSSLLNLSCKRGQGQVFNRSKSGGLLVTPTKGSALIFWSIDSAGAIEARYGWHGAVQVTSVTPHAAHARVTQGLKVAAQKFKEAPRDDEAMFTENA</sequence>
<name>A0AAE0GI79_9CHLO</name>
<gene>
    <name evidence="4" type="ORF">CYMTET_13593</name>
</gene>
<feature type="region of interest" description="Disordered" evidence="3">
    <location>
        <begin position="190"/>
        <end position="218"/>
    </location>
</feature>
<feature type="compositionally biased region" description="Basic and acidic residues" evidence="3">
    <location>
        <begin position="208"/>
        <end position="218"/>
    </location>
</feature>
<evidence type="ECO:0000313" key="4">
    <source>
        <dbReference type="EMBL" id="KAK3278473.1"/>
    </source>
</evidence>
<reference evidence="4 5" key="1">
    <citation type="journal article" date="2015" name="Genome Biol. Evol.">
        <title>Comparative Genomics of a Bacterivorous Green Alga Reveals Evolutionary Causalities and Consequences of Phago-Mixotrophic Mode of Nutrition.</title>
        <authorList>
            <person name="Burns J.A."/>
            <person name="Paasch A."/>
            <person name="Narechania A."/>
            <person name="Kim E."/>
        </authorList>
    </citation>
    <scope>NUCLEOTIDE SEQUENCE [LARGE SCALE GENOMIC DNA]</scope>
    <source>
        <strain evidence="4 5">PLY_AMNH</strain>
    </source>
</reference>
<evidence type="ECO:0008006" key="6">
    <source>
        <dbReference type="Google" id="ProtNLM"/>
    </source>
</evidence>
<keyword evidence="1" id="KW-0479">Metal-binding</keyword>
<dbReference type="EMBL" id="LGRX02005415">
    <property type="protein sequence ID" value="KAK3278473.1"/>
    <property type="molecule type" value="Genomic_DNA"/>
</dbReference>
<evidence type="ECO:0000313" key="5">
    <source>
        <dbReference type="Proteomes" id="UP001190700"/>
    </source>
</evidence>
<dbReference type="GO" id="GO:0004656">
    <property type="term" value="F:procollagen-proline 4-dioxygenase activity"/>
    <property type="evidence" value="ECO:0007669"/>
    <property type="project" value="TreeGrafter"/>
</dbReference>
<proteinExistence type="predicted"/>
<evidence type="ECO:0000256" key="3">
    <source>
        <dbReference type="SAM" id="MobiDB-lite"/>
    </source>
</evidence>
<dbReference type="Proteomes" id="UP001190700">
    <property type="component" value="Unassembled WGS sequence"/>
</dbReference>
<evidence type="ECO:0000256" key="1">
    <source>
        <dbReference type="ARBA" id="ARBA00022723"/>
    </source>
</evidence>
<comment type="caution">
    <text evidence="4">The sequence shown here is derived from an EMBL/GenBank/DDBJ whole genome shotgun (WGS) entry which is preliminary data.</text>
</comment>
<dbReference type="GO" id="GO:0005783">
    <property type="term" value="C:endoplasmic reticulum"/>
    <property type="evidence" value="ECO:0007669"/>
    <property type="project" value="TreeGrafter"/>
</dbReference>
<dbReference type="PANTHER" id="PTHR10869:SF238">
    <property type="entry name" value="PROLYL 4-HYDROXYLASE 6-RELATED"/>
    <property type="match status" value="1"/>
</dbReference>